<proteinExistence type="predicted"/>
<organism evidence="4 5">
    <name type="scientific">Sorghum bicolor</name>
    <name type="common">Sorghum</name>
    <name type="synonym">Sorghum vulgare</name>
    <dbReference type="NCBI Taxonomy" id="4558"/>
    <lineage>
        <taxon>Eukaryota</taxon>
        <taxon>Viridiplantae</taxon>
        <taxon>Streptophyta</taxon>
        <taxon>Embryophyta</taxon>
        <taxon>Tracheophyta</taxon>
        <taxon>Spermatophyta</taxon>
        <taxon>Magnoliopsida</taxon>
        <taxon>Liliopsida</taxon>
        <taxon>Poales</taxon>
        <taxon>Poaceae</taxon>
        <taxon>PACMAD clade</taxon>
        <taxon>Panicoideae</taxon>
        <taxon>Andropogonodae</taxon>
        <taxon>Andropogoneae</taxon>
        <taxon>Sorghinae</taxon>
        <taxon>Sorghum</taxon>
    </lineage>
</organism>
<dbReference type="AlphaFoldDB" id="A0A1Z5R9B4"/>
<dbReference type="EMBL" id="CM000766">
    <property type="protein sequence ID" value="OQU80360.1"/>
    <property type="molecule type" value="Genomic_DNA"/>
</dbReference>
<dbReference type="Gramene" id="OQU80362">
    <property type="protein sequence ID" value="OQU80362"/>
    <property type="gene ID" value="SORBI_3007G115900"/>
</dbReference>
<dbReference type="PANTHER" id="PTHR10627">
    <property type="entry name" value="SCP160"/>
    <property type="match status" value="1"/>
</dbReference>
<dbReference type="EMBL" id="CM000766">
    <property type="protein sequence ID" value="OQU80363.1"/>
    <property type="molecule type" value="Genomic_DNA"/>
</dbReference>
<evidence type="ECO:0000256" key="1">
    <source>
        <dbReference type="ARBA" id="ARBA00022737"/>
    </source>
</evidence>
<gene>
    <name evidence="4" type="ORF">SORBI_3007G115900</name>
</gene>
<name>A0A1Z5R9B4_SORBI</name>
<evidence type="ECO:0000313" key="5">
    <source>
        <dbReference type="Proteomes" id="UP000000768"/>
    </source>
</evidence>
<reference evidence="4 5" key="1">
    <citation type="journal article" date="2009" name="Nature">
        <title>The Sorghum bicolor genome and the diversification of grasses.</title>
        <authorList>
            <person name="Paterson A.H."/>
            <person name="Bowers J.E."/>
            <person name="Bruggmann R."/>
            <person name="Dubchak I."/>
            <person name="Grimwood J."/>
            <person name="Gundlach H."/>
            <person name="Haberer G."/>
            <person name="Hellsten U."/>
            <person name="Mitros T."/>
            <person name="Poliakov A."/>
            <person name="Schmutz J."/>
            <person name="Spannagl M."/>
            <person name="Tang H."/>
            <person name="Wang X."/>
            <person name="Wicker T."/>
            <person name="Bharti A.K."/>
            <person name="Chapman J."/>
            <person name="Feltus F.A."/>
            <person name="Gowik U."/>
            <person name="Grigoriev I.V."/>
            <person name="Lyons E."/>
            <person name="Maher C.A."/>
            <person name="Martis M."/>
            <person name="Narechania A."/>
            <person name="Otillar R.P."/>
            <person name="Penning B.W."/>
            <person name="Salamov A.A."/>
            <person name="Wang Y."/>
            <person name="Zhang L."/>
            <person name="Carpita N.C."/>
            <person name="Freeling M."/>
            <person name="Gingle A.R."/>
            <person name="Hash C.T."/>
            <person name="Keller B."/>
            <person name="Klein P."/>
            <person name="Kresovich S."/>
            <person name="McCann M.C."/>
            <person name="Ming R."/>
            <person name="Peterson D.G."/>
            <person name="Mehboob-ur-Rahman"/>
            <person name="Ware D."/>
            <person name="Westhoff P."/>
            <person name="Mayer K.F."/>
            <person name="Messing J."/>
            <person name="Rokhsar D.S."/>
        </authorList>
    </citation>
    <scope>NUCLEOTIDE SEQUENCE [LARGE SCALE GENOMIC DNA]</scope>
    <source>
        <strain evidence="5">cv. BTx623</strain>
    </source>
</reference>
<reference evidence="5" key="3">
    <citation type="journal article" date="2018" name="Plant J.">
        <title>The Sorghum bicolor reference genome: improved assembly, gene annotations, a transcriptome atlas, and signatures of genome organization.</title>
        <authorList>
            <person name="McCormick R.F."/>
            <person name="Truong S.K."/>
            <person name="Sreedasyam A."/>
            <person name="Jenkins J."/>
            <person name="Shu S."/>
            <person name="Sims D."/>
            <person name="Kennedy M."/>
            <person name="Amirebrahimi M."/>
            <person name="Weers B.D."/>
            <person name="McKinley B."/>
            <person name="Mattison A."/>
            <person name="Morishige D.T."/>
            <person name="Grimwood J."/>
            <person name="Schmutz J."/>
            <person name="Mullet J.E."/>
        </authorList>
    </citation>
    <scope>NUCLEOTIDE SEQUENCE [LARGE SCALE GENOMIC DNA]</scope>
    <source>
        <strain evidence="5">cv. BTx623</strain>
    </source>
</reference>
<dbReference type="EMBL" id="CM000766">
    <property type="protein sequence ID" value="OQU80362.1"/>
    <property type="molecule type" value="Genomic_DNA"/>
</dbReference>
<feature type="domain" description="SAM" evidence="3">
    <location>
        <begin position="182"/>
        <end position="245"/>
    </location>
</feature>
<feature type="region of interest" description="Disordered" evidence="2">
    <location>
        <begin position="51"/>
        <end position="70"/>
    </location>
</feature>
<dbReference type="Proteomes" id="UP000000768">
    <property type="component" value="Chromosome 7"/>
</dbReference>
<dbReference type="OrthoDB" id="271862at2759"/>
<reference evidence="4" key="2">
    <citation type="submission" date="2017-02" db="EMBL/GenBank/DDBJ databases">
        <title>WGS assembly of Sorghum bicolor.</title>
        <authorList>
            <person name="Paterson A."/>
            <person name="Mullet J."/>
            <person name="Bowers J."/>
            <person name="Bruggmann R."/>
            <person name="Dubchak I."/>
            <person name="Grimwood J."/>
            <person name="Gundlach H."/>
            <person name="Haberer G."/>
            <person name="Hellsten U."/>
            <person name="Mitros T."/>
            <person name="Poliakov A."/>
            <person name="Schmutz J."/>
            <person name="Spannagl M."/>
            <person name="Tang H."/>
            <person name="Wang X."/>
            <person name="Wicker T."/>
            <person name="Bharti A."/>
            <person name="Chapman J."/>
            <person name="Feltus F."/>
            <person name="Gowik U."/>
            <person name="Grigoriev I."/>
            <person name="Lyons E."/>
            <person name="Maher C."/>
            <person name="Martis M."/>
            <person name="Narechania A."/>
            <person name="Otillar R."/>
            <person name="Penning B."/>
            <person name="Salamov A."/>
            <person name="Wang Y."/>
            <person name="Zhang L."/>
            <person name="Carpita N."/>
            <person name="Freeling M."/>
            <person name="Gingle A."/>
            <person name="Hash C."/>
            <person name="Keller B."/>
            <person name="Klein P."/>
            <person name="Kresovich S."/>
            <person name="Mccann M."/>
            <person name="Ming R."/>
            <person name="Peterson D."/>
            <person name="Rahman M."/>
            <person name="Ware D."/>
            <person name="Westhoff P."/>
            <person name="Mayer K."/>
            <person name="Messing J."/>
            <person name="Sims D."/>
            <person name="Jenkins J."/>
            <person name="Shu S."/>
            <person name="Rokhsar D."/>
        </authorList>
    </citation>
    <scope>NUCLEOTIDE SEQUENCE</scope>
</reference>
<accession>A0A1Z5R9B4</accession>
<dbReference type="Gramene" id="OQU80360">
    <property type="protein sequence ID" value="OQU80360"/>
    <property type="gene ID" value="SORBI_3007G115900"/>
</dbReference>
<sequence length="252" mass="27827">MSTSLAMSNVRDEKPHPDVSADPICSRNCIYGDDDDWVIVKKQRITILIPPQSPITSNPQSNVPTISSKQSCITRSKRDCDAARKKHPEKVAAKKCQDSPPVHGSIVHEDVPIMTGDKLPHSSVPVAKTECTKDHAVRELFHQESGKATSFFGSMGKPRMPLISSPVANKIIRARLLERQVAGFGGLKNWLFGCGLGWFVNILDTEKLGMYQLASLTMKQLKDMGLVAVGPRRKLIHAIHSLCHPHHVEMLS</sequence>
<evidence type="ECO:0000256" key="2">
    <source>
        <dbReference type="SAM" id="MobiDB-lite"/>
    </source>
</evidence>
<evidence type="ECO:0000259" key="3">
    <source>
        <dbReference type="PROSITE" id="PS50105"/>
    </source>
</evidence>
<dbReference type="eggNOG" id="ENOG502RYF9">
    <property type="taxonomic scope" value="Eukaryota"/>
</dbReference>
<evidence type="ECO:0000313" key="4">
    <source>
        <dbReference type="EMBL" id="OQU80363.1"/>
    </source>
</evidence>
<dbReference type="STRING" id="4558.A0A1Z5R9B4"/>
<dbReference type="Gene3D" id="1.10.150.50">
    <property type="entry name" value="Transcription Factor, Ets-1"/>
    <property type="match status" value="1"/>
</dbReference>
<dbReference type="KEGG" id="sbi:8070004"/>
<dbReference type="OMA" id="MENCDAA"/>
<dbReference type="CDD" id="cd09487">
    <property type="entry name" value="SAM_superfamily"/>
    <property type="match status" value="1"/>
</dbReference>
<keyword evidence="1" id="KW-0677">Repeat</keyword>
<dbReference type="Gramene" id="OQU80363">
    <property type="protein sequence ID" value="OQU80363"/>
    <property type="gene ID" value="SORBI_3007G115900"/>
</dbReference>
<dbReference type="PROSITE" id="PS50105">
    <property type="entry name" value="SAM_DOMAIN"/>
    <property type="match status" value="1"/>
</dbReference>
<dbReference type="InterPro" id="IPR001660">
    <property type="entry name" value="SAM"/>
</dbReference>
<keyword evidence="5" id="KW-1185">Reference proteome</keyword>
<dbReference type="PANTHER" id="PTHR10627:SF68">
    <property type="entry name" value="F26K24.15 PROTEIN-RELATED"/>
    <property type="match status" value="1"/>
</dbReference>
<dbReference type="InterPro" id="IPR013761">
    <property type="entry name" value="SAM/pointed_sf"/>
</dbReference>
<dbReference type="ExpressionAtlas" id="A0A1Z5R9B4">
    <property type="expression patterns" value="baseline and differential"/>
</dbReference>
<dbReference type="SUPFAM" id="SSF47769">
    <property type="entry name" value="SAM/Pointed domain"/>
    <property type="match status" value="1"/>
</dbReference>
<feature type="compositionally biased region" description="Polar residues" evidence="2">
    <location>
        <begin position="54"/>
        <end position="70"/>
    </location>
</feature>
<dbReference type="Pfam" id="PF00536">
    <property type="entry name" value="SAM_1"/>
    <property type="match status" value="1"/>
</dbReference>
<dbReference type="InParanoid" id="A0A1Z5R9B4"/>
<protein>
    <recommendedName>
        <fullName evidence="3">SAM domain-containing protein</fullName>
    </recommendedName>
</protein>